<accession>A0A6J4RL10</accession>
<protein>
    <recommendedName>
        <fullName evidence="2">Response regulatory domain-containing protein</fullName>
    </recommendedName>
</protein>
<name>A0A6J4RL10_9ACTN</name>
<reference evidence="1" key="1">
    <citation type="submission" date="2020-02" db="EMBL/GenBank/DDBJ databases">
        <authorList>
            <person name="Meier V. D."/>
        </authorList>
    </citation>
    <scope>NUCLEOTIDE SEQUENCE</scope>
    <source>
        <strain evidence="1">AVDCRST_MAG02</strain>
    </source>
</reference>
<dbReference type="AlphaFoldDB" id="A0A6J4RL10"/>
<organism evidence="1">
    <name type="scientific">uncultured Rubrobacteraceae bacterium</name>
    <dbReference type="NCBI Taxonomy" id="349277"/>
    <lineage>
        <taxon>Bacteria</taxon>
        <taxon>Bacillati</taxon>
        <taxon>Actinomycetota</taxon>
        <taxon>Rubrobacteria</taxon>
        <taxon>Rubrobacterales</taxon>
        <taxon>Rubrobacteraceae</taxon>
        <taxon>environmental samples</taxon>
    </lineage>
</organism>
<sequence>MAQPMKNGPTDPVEGEIPARRRTGRLRVLLANEPRSYRESIAAVFRQLRPDVNVEVAEPEALESSVSRFTPDVAICSRVTGGVRDLVPVWVELYPGHSTRSVASERGERTEYAEIQLGDLLSIVDRAAKFD</sequence>
<evidence type="ECO:0000313" key="1">
    <source>
        <dbReference type="EMBL" id="CAA9476097.1"/>
    </source>
</evidence>
<gene>
    <name evidence="1" type="ORF">AVDCRST_MAG02-4131</name>
</gene>
<dbReference type="EMBL" id="CADCVH010000115">
    <property type="protein sequence ID" value="CAA9476097.1"/>
    <property type="molecule type" value="Genomic_DNA"/>
</dbReference>
<evidence type="ECO:0008006" key="2">
    <source>
        <dbReference type="Google" id="ProtNLM"/>
    </source>
</evidence>
<proteinExistence type="predicted"/>